<organism evidence="1">
    <name type="scientific">marine sediment metagenome</name>
    <dbReference type="NCBI Taxonomy" id="412755"/>
    <lineage>
        <taxon>unclassified sequences</taxon>
        <taxon>metagenomes</taxon>
        <taxon>ecological metagenomes</taxon>
    </lineage>
</organism>
<accession>X1ENA6</accession>
<protein>
    <recommendedName>
        <fullName evidence="2">Ribbon-helix-helix protein CopG domain-containing protein</fullName>
    </recommendedName>
</protein>
<sequence>MPKTENGLVRTSENISVTIPSWLVEVTEEFCKRHDYTKSGLIRRALKHYIAARRQYDHDYWIQVYNEYFDK</sequence>
<dbReference type="SUPFAM" id="SSF47598">
    <property type="entry name" value="Ribbon-helix-helix"/>
    <property type="match status" value="1"/>
</dbReference>
<proteinExistence type="predicted"/>
<gene>
    <name evidence="1" type="ORF">S01H4_57814</name>
</gene>
<dbReference type="InterPro" id="IPR010985">
    <property type="entry name" value="Ribbon_hlx_hlx"/>
</dbReference>
<comment type="caution">
    <text evidence="1">The sequence shown here is derived from an EMBL/GenBank/DDBJ whole genome shotgun (WGS) entry which is preliminary data.</text>
</comment>
<dbReference type="Gene3D" id="1.10.1220.10">
    <property type="entry name" value="Met repressor-like"/>
    <property type="match status" value="1"/>
</dbReference>
<reference evidence="1" key="1">
    <citation type="journal article" date="2014" name="Front. Microbiol.">
        <title>High frequency of phylogenetically diverse reductive dehalogenase-homologous genes in deep subseafloor sedimentary metagenomes.</title>
        <authorList>
            <person name="Kawai M."/>
            <person name="Futagami T."/>
            <person name="Toyoda A."/>
            <person name="Takaki Y."/>
            <person name="Nishi S."/>
            <person name="Hori S."/>
            <person name="Arai W."/>
            <person name="Tsubouchi T."/>
            <person name="Morono Y."/>
            <person name="Uchiyama I."/>
            <person name="Ito T."/>
            <person name="Fujiyama A."/>
            <person name="Inagaki F."/>
            <person name="Takami H."/>
        </authorList>
    </citation>
    <scope>NUCLEOTIDE SEQUENCE</scope>
    <source>
        <strain evidence="1">Expedition CK06-06</strain>
    </source>
</reference>
<name>X1ENA6_9ZZZZ</name>
<evidence type="ECO:0008006" key="2">
    <source>
        <dbReference type="Google" id="ProtNLM"/>
    </source>
</evidence>
<evidence type="ECO:0000313" key="1">
    <source>
        <dbReference type="EMBL" id="GAH10128.1"/>
    </source>
</evidence>
<dbReference type="InterPro" id="IPR013321">
    <property type="entry name" value="Arc_rbn_hlx_hlx"/>
</dbReference>
<dbReference type="EMBL" id="BART01033696">
    <property type="protein sequence ID" value="GAH10128.1"/>
    <property type="molecule type" value="Genomic_DNA"/>
</dbReference>
<dbReference type="AlphaFoldDB" id="X1ENA6"/>
<dbReference type="GO" id="GO:0006355">
    <property type="term" value="P:regulation of DNA-templated transcription"/>
    <property type="evidence" value="ECO:0007669"/>
    <property type="project" value="InterPro"/>
</dbReference>